<evidence type="ECO:0000313" key="1">
    <source>
        <dbReference type="EMBL" id="AGK61164.1"/>
    </source>
</evidence>
<dbReference type="HOGENOM" id="CLU_2243681_0_0_2"/>
<protein>
    <submittedName>
        <fullName evidence="1">Uncharacterized protein</fullName>
    </submittedName>
</protein>
<dbReference type="STRING" id="387631.Asulf_01165"/>
<dbReference type="Proteomes" id="UP000013307">
    <property type="component" value="Chromosome"/>
</dbReference>
<organism evidence="1 2">
    <name type="scientific">Archaeoglobus sulfaticallidus PM70-1</name>
    <dbReference type="NCBI Taxonomy" id="387631"/>
    <lineage>
        <taxon>Archaea</taxon>
        <taxon>Methanobacteriati</taxon>
        <taxon>Methanobacteriota</taxon>
        <taxon>Archaeoglobi</taxon>
        <taxon>Archaeoglobales</taxon>
        <taxon>Archaeoglobaceae</taxon>
        <taxon>Archaeoglobus</taxon>
    </lineage>
</organism>
<proteinExistence type="predicted"/>
<keyword evidence="2" id="KW-1185">Reference proteome</keyword>
<dbReference type="KEGG" id="ast:Asulf_01165"/>
<dbReference type="AlphaFoldDB" id="N0BC15"/>
<name>N0BC15_9EURY</name>
<reference evidence="1 2" key="1">
    <citation type="journal article" date="2013" name="Genome Announc.">
        <title>Complete Genome Sequence of the Thermophilic and Facultatively Chemolithoautotrophic Sulfate Reducer Archaeoglobus sulfaticallidus Strain PM70-1T.</title>
        <authorList>
            <person name="Stokke R."/>
            <person name="Hocking W.P."/>
            <person name="Steinsbu B.O."/>
            <person name="Steen I.H."/>
        </authorList>
    </citation>
    <scope>NUCLEOTIDE SEQUENCE [LARGE SCALE GENOMIC DNA]</scope>
    <source>
        <strain evidence="1">PM70-1</strain>
    </source>
</reference>
<accession>N0BC15</accession>
<gene>
    <name evidence="1" type="ORF">Asulf_01165</name>
</gene>
<dbReference type="EMBL" id="CP005290">
    <property type="protein sequence ID" value="AGK61164.1"/>
    <property type="molecule type" value="Genomic_DNA"/>
</dbReference>
<sequence>MQFGTGSEKGSFTFHYIIDGKTISVFTIYTNGKLMLNYGWLSTRVSQEVLEEFHKKISEISIFKHIPADLSKWPSVTITKEFKNDIEKFKEAILWLKNKLGGGF</sequence>
<evidence type="ECO:0000313" key="2">
    <source>
        <dbReference type="Proteomes" id="UP000013307"/>
    </source>
</evidence>